<organism evidence="1">
    <name type="scientific">Rhizophora mucronata</name>
    <name type="common">Asiatic mangrove</name>
    <dbReference type="NCBI Taxonomy" id="61149"/>
    <lineage>
        <taxon>Eukaryota</taxon>
        <taxon>Viridiplantae</taxon>
        <taxon>Streptophyta</taxon>
        <taxon>Embryophyta</taxon>
        <taxon>Tracheophyta</taxon>
        <taxon>Spermatophyta</taxon>
        <taxon>Magnoliopsida</taxon>
        <taxon>eudicotyledons</taxon>
        <taxon>Gunneridae</taxon>
        <taxon>Pentapetalae</taxon>
        <taxon>rosids</taxon>
        <taxon>fabids</taxon>
        <taxon>Malpighiales</taxon>
        <taxon>Rhizophoraceae</taxon>
        <taxon>Rhizophora</taxon>
    </lineage>
</organism>
<name>A0A2P2NTJ9_RHIMU</name>
<dbReference type="EMBL" id="GGEC01065325">
    <property type="protein sequence ID" value="MBX45809.1"/>
    <property type="molecule type" value="Transcribed_RNA"/>
</dbReference>
<reference evidence="1" key="1">
    <citation type="submission" date="2018-02" db="EMBL/GenBank/DDBJ databases">
        <title>Rhizophora mucronata_Transcriptome.</title>
        <authorList>
            <person name="Meera S.P."/>
            <person name="Sreeshan A."/>
            <person name="Augustine A."/>
        </authorList>
    </citation>
    <scope>NUCLEOTIDE SEQUENCE</scope>
    <source>
        <tissue evidence="1">Leaf</tissue>
    </source>
</reference>
<dbReference type="AlphaFoldDB" id="A0A2P2NTJ9"/>
<accession>A0A2P2NTJ9</accession>
<protein>
    <submittedName>
        <fullName evidence="1">Uncharacterized protein</fullName>
    </submittedName>
</protein>
<proteinExistence type="predicted"/>
<evidence type="ECO:0000313" key="1">
    <source>
        <dbReference type="EMBL" id="MBX45809.1"/>
    </source>
</evidence>
<sequence>MNKEYLIDYKKFLIIVEFYHFSAPQLKDANAPTTTIIPSPSKV</sequence>